<keyword evidence="2" id="KW-1185">Reference proteome</keyword>
<reference evidence="2" key="1">
    <citation type="journal article" date="2019" name="Int. J. Syst. Evol. Microbiol.">
        <title>The Global Catalogue of Microorganisms (GCM) 10K type strain sequencing project: providing services to taxonomists for standard genome sequencing and annotation.</title>
        <authorList>
            <consortium name="The Broad Institute Genomics Platform"/>
            <consortium name="The Broad Institute Genome Sequencing Center for Infectious Disease"/>
            <person name="Wu L."/>
            <person name="Ma J."/>
        </authorList>
    </citation>
    <scope>NUCLEOTIDE SEQUENCE [LARGE SCALE GENOMIC DNA]</scope>
    <source>
        <strain evidence="2">KCTC 52640</strain>
    </source>
</reference>
<name>A0ABV7ELA6_9GAMM</name>
<sequence length="58" mass="6791">MPFIIEADDAARRIRKGLAAQRFEITFPRRLSYILKLLQRLPYAVYFPLIKCVAGRHS</sequence>
<dbReference type="Proteomes" id="UP001595462">
    <property type="component" value="Unassembled WGS sequence"/>
</dbReference>
<gene>
    <name evidence="1" type="ORF">ACFOSU_01750</name>
</gene>
<accession>A0ABV7ELA6</accession>
<dbReference type="RefSeq" id="WP_380685845.1">
    <property type="nucleotide sequence ID" value="NZ_JBHRSS010000001.1"/>
</dbReference>
<proteinExistence type="predicted"/>
<evidence type="ECO:0000313" key="1">
    <source>
        <dbReference type="EMBL" id="MFC3102610.1"/>
    </source>
</evidence>
<evidence type="ECO:0008006" key="3">
    <source>
        <dbReference type="Google" id="ProtNLM"/>
    </source>
</evidence>
<dbReference type="EMBL" id="JBHRSS010000001">
    <property type="protein sequence ID" value="MFC3102610.1"/>
    <property type="molecule type" value="Genomic_DNA"/>
</dbReference>
<organism evidence="1 2">
    <name type="scientific">Salinisphaera aquimarina</name>
    <dbReference type="NCBI Taxonomy" id="2094031"/>
    <lineage>
        <taxon>Bacteria</taxon>
        <taxon>Pseudomonadati</taxon>
        <taxon>Pseudomonadota</taxon>
        <taxon>Gammaproteobacteria</taxon>
        <taxon>Salinisphaerales</taxon>
        <taxon>Salinisphaeraceae</taxon>
        <taxon>Salinisphaera</taxon>
    </lineage>
</organism>
<comment type="caution">
    <text evidence="1">The sequence shown here is derived from an EMBL/GenBank/DDBJ whole genome shotgun (WGS) entry which is preliminary data.</text>
</comment>
<protein>
    <recommendedName>
        <fullName evidence="3">Short chain dehydrogenase</fullName>
    </recommendedName>
</protein>
<evidence type="ECO:0000313" key="2">
    <source>
        <dbReference type="Proteomes" id="UP001595462"/>
    </source>
</evidence>